<organism evidence="2 3">
    <name type="scientific">Streptomyces daqingensis</name>
    <dbReference type="NCBI Taxonomy" id="1472640"/>
    <lineage>
        <taxon>Bacteria</taxon>
        <taxon>Bacillati</taxon>
        <taxon>Actinomycetota</taxon>
        <taxon>Actinomycetes</taxon>
        <taxon>Kitasatosporales</taxon>
        <taxon>Streptomycetaceae</taxon>
        <taxon>Streptomyces</taxon>
    </lineage>
</organism>
<evidence type="ECO:0000313" key="2">
    <source>
        <dbReference type="EMBL" id="GGO46760.1"/>
    </source>
</evidence>
<gene>
    <name evidence="2" type="ORF">GCM10012287_17880</name>
</gene>
<accession>A0ABQ2M3M2</accession>
<name>A0ABQ2M3M2_9ACTN</name>
<keyword evidence="3" id="KW-1185">Reference proteome</keyword>
<dbReference type="RefSeq" id="WP_268241317.1">
    <property type="nucleotide sequence ID" value="NZ_BMMP01000004.1"/>
</dbReference>
<protein>
    <submittedName>
        <fullName evidence="2">Uncharacterized protein</fullName>
    </submittedName>
</protein>
<feature type="compositionally biased region" description="Low complexity" evidence="1">
    <location>
        <begin position="21"/>
        <end position="32"/>
    </location>
</feature>
<comment type="caution">
    <text evidence="2">The sequence shown here is derived from an EMBL/GenBank/DDBJ whole genome shotgun (WGS) entry which is preliminary data.</text>
</comment>
<dbReference type="Proteomes" id="UP000631535">
    <property type="component" value="Unassembled WGS sequence"/>
</dbReference>
<dbReference type="EMBL" id="BMMP01000004">
    <property type="protein sequence ID" value="GGO46760.1"/>
    <property type="molecule type" value="Genomic_DNA"/>
</dbReference>
<evidence type="ECO:0000313" key="3">
    <source>
        <dbReference type="Proteomes" id="UP000631535"/>
    </source>
</evidence>
<proteinExistence type="predicted"/>
<feature type="region of interest" description="Disordered" evidence="1">
    <location>
        <begin position="1"/>
        <end position="43"/>
    </location>
</feature>
<reference evidence="3" key="1">
    <citation type="journal article" date="2019" name="Int. J. Syst. Evol. Microbiol.">
        <title>The Global Catalogue of Microorganisms (GCM) 10K type strain sequencing project: providing services to taxonomists for standard genome sequencing and annotation.</title>
        <authorList>
            <consortium name="The Broad Institute Genomics Platform"/>
            <consortium name="The Broad Institute Genome Sequencing Center for Infectious Disease"/>
            <person name="Wu L."/>
            <person name="Ma J."/>
        </authorList>
    </citation>
    <scope>NUCLEOTIDE SEQUENCE [LARGE SCALE GENOMIC DNA]</scope>
    <source>
        <strain evidence="3">CGMCC 4.7178</strain>
    </source>
</reference>
<sequence>MTDSLTAGGTDGCRTRDGRPYPRAARPAGAYGVPCDGTSHRRG</sequence>
<evidence type="ECO:0000256" key="1">
    <source>
        <dbReference type="SAM" id="MobiDB-lite"/>
    </source>
</evidence>